<dbReference type="PANTHER" id="PTHR19328:SF53">
    <property type="entry name" value="MEMBRANE PROTEIN"/>
    <property type="match status" value="1"/>
</dbReference>
<proteinExistence type="predicted"/>
<gene>
    <name evidence="2" type="ORF">A3J50_01705</name>
</gene>
<accession>A0A1G1WQT9</accession>
<evidence type="ECO:0000259" key="1">
    <source>
        <dbReference type="Pfam" id="PF22807"/>
    </source>
</evidence>
<dbReference type="PANTHER" id="PTHR19328">
    <property type="entry name" value="HEDGEHOG-INTERACTING PROTEIN"/>
    <property type="match status" value="1"/>
</dbReference>
<dbReference type="AlphaFoldDB" id="A0A1G1WQT9"/>
<dbReference type="Pfam" id="PF22807">
    <property type="entry name" value="TrAA12"/>
    <property type="match status" value="1"/>
</dbReference>
<comment type="caution">
    <text evidence="2">The sequence shown here is derived from an EMBL/GenBank/DDBJ whole genome shotgun (WGS) entry which is preliminary data.</text>
</comment>
<evidence type="ECO:0000313" key="3">
    <source>
        <dbReference type="Proteomes" id="UP000177821"/>
    </source>
</evidence>
<protein>
    <recommendedName>
        <fullName evidence="1">Pyrroloquinoline quinone-dependent pyranose dehydrogenase beta-propeller domain-containing protein</fullName>
    </recommendedName>
</protein>
<dbReference type="EMBL" id="MHCX01000011">
    <property type="protein sequence ID" value="OGY29951.1"/>
    <property type="molecule type" value="Genomic_DNA"/>
</dbReference>
<dbReference type="InterPro" id="IPR054539">
    <property type="entry name" value="Beta-prop_PDH"/>
</dbReference>
<reference evidence="2 3" key="1">
    <citation type="journal article" date="2016" name="Nat. Commun.">
        <title>Thousands of microbial genomes shed light on interconnected biogeochemical processes in an aquifer system.</title>
        <authorList>
            <person name="Anantharaman K."/>
            <person name="Brown C.T."/>
            <person name="Hug L.A."/>
            <person name="Sharon I."/>
            <person name="Castelle C.J."/>
            <person name="Probst A.J."/>
            <person name="Thomas B.C."/>
            <person name="Singh A."/>
            <person name="Wilkins M.J."/>
            <person name="Karaoz U."/>
            <person name="Brodie E.L."/>
            <person name="Williams K.H."/>
            <person name="Hubbard S.S."/>
            <person name="Banfield J.F."/>
        </authorList>
    </citation>
    <scope>NUCLEOTIDE SEQUENCE [LARGE SCALE GENOMIC DNA]</scope>
</reference>
<dbReference type="SUPFAM" id="SSF50952">
    <property type="entry name" value="Soluble quinoprotein glucose dehydrogenase"/>
    <property type="match status" value="1"/>
</dbReference>
<name>A0A1G1WQT9_9BACT</name>
<dbReference type="Proteomes" id="UP000177821">
    <property type="component" value="Unassembled WGS sequence"/>
</dbReference>
<dbReference type="InterPro" id="IPR011041">
    <property type="entry name" value="Quinoprot_gluc/sorb_DH_b-prop"/>
</dbReference>
<sequence>MSTPEKQSTSRELTFPLSLPDNLEVGIFAQGLQSPRDLEFSKDGTLLTSLTSKGDIVALIDANNDGASDRSVVILSGLQRPHGLAFSEDYLFVAEETKVSRYIWDEKNLTAISGKKILDLPSGGRHFTRSLVFDDSGKLYISLGSSCDVCFEKHGWLASAIVTDKDGINPSVFAKGLRNSVFLTRNPKTGNIWATEMGRDFLGDDAPPDEINVLTNGGDFGWPICYGDKTHDKTFDKKTYKQNPCNLTLSPAHQIAPHSAPLGLTFINSEQFPSDWQGDLLVSYHGSWNSSTPVGYKVVHLDIEDNKVVGEDDFLTGFLSGSSVKGRPVDLTFDKSGSLYISDDKSGLIYKVVRK</sequence>
<dbReference type="Gene3D" id="2.120.10.30">
    <property type="entry name" value="TolB, C-terminal domain"/>
    <property type="match status" value="1"/>
</dbReference>
<dbReference type="InterPro" id="IPR011042">
    <property type="entry name" value="6-blade_b-propeller_TolB-like"/>
</dbReference>
<organism evidence="2 3">
    <name type="scientific">Candidatus Woykebacteria bacterium RIFCSPHIGHO2_02_FULL_43_16b</name>
    <dbReference type="NCBI Taxonomy" id="1802601"/>
    <lineage>
        <taxon>Bacteria</taxon>
        <taxon>Candidatus Woykeibacteriota</taxon>
    </lineage>
</organism>
<feature type="domain" description="Pyrroloquinoline quinone-dependent pyranose dehydrogenase beta-propeller" evidence="1">
    <location>
        <begin position="19"/>
        <end position="353"/>
    </location>
</feature>
<evidence type="ECO:0000313" key="2">
    <source>
        <dbReference type="EMBL" id="OGY29951.1"/>
    </source>
</evidence>